<proteinExistence type="inferred from homology"/>
<dbReference type="EMBL" id="JSUQ01000006">
    <property type="protein sequence ID" value="KHQ53862.1"/>
    <property type="molecule type" value="Genomic_DNA"/>
</dbReference>
<evidence type="ECO:0000259" key="8">
    <source>
        <dbReference type="Pfam" id="PF05209"/>
    </source>
</evidence>
<dbReference type="InterPro" id="IPR007874">
    <property type="entry name" value="MinC_N"/>
</dbReference>
<keyword evidence="4 6" id="KW-0131">Cell cycle</keyword>
<dbReference type="Proteomes" id="UP000030960">
    <property type="component" value="Unassembled WGS sequence"/>
</dbReference>
<feature type="domain" description="Septum formation inhibitor MinC N-terminal" evidence="8">
    <location>
        <begin position="20"/>
        <end position="92"/>
    </location>
</feature>
<comment type="function">
    <text evidence="5 6">Cell division inhibitor that blocks the formation of polar Z ring septums. Rapidly oscillates between the poles of the cell to destabilize FtsZ filaments that have formed before they mature into polar Z rings. Prevents FtsZ polymerization.</text>
</comment>
<dbReference type="Gene3D" id="3.30.70.260">
    <property type="match status" value="1"/>
</dbReference>
<keyword evidence="10" id="KW-1185">Reference proteome</keyword>
<dbReference type="InterPro" id="IPR016098">
    <property type="entry name" value="CAP/MinC_C"/>
</dbReference>
<evidence type="ECO:0000256" key="1">
    <source>
        <dbReference type="ARBA" id="ARBA00006291"/>
    </source>
</evidence>
<dbReference type="Pfam" id="PF05209">
    <property type="entry name" value="MinC_N"/>
    <property type="match status" value="1"/>
</dbReference>
<feature type="domain" description="Septum formation inhibitor MinC C-terminal" evidence="7">
    <location>
        <begin position="144"/>
        <end position="244"/>
    </location>
</feature>
<dbReference type="InterPro" id="IPR005526">
    <property type="entry name" value="Septum_form_inhib_MinC_C"/>
</dbReference>
<dbReference type="PATRIC" id="fig|1515334.3.peg.1864"/>
<dbReference type="RefSeq" id="WP_043139984.1">
    <property type="nucleotide sequence ID" value="NZ_JSUQ01000006.1"/>
</dbReference>
<gene>
    <name evidence="6 9" type="primary">minC</name>
    <name evidence="9" type="ORF">OA50_01851</name>
</gene>
<dbReference type="GO" id="GO:0000917">
    <property type="term" value="P:division septum assembly"/>
    <property type="evidence" value="ECO:0007669"/>
    <property type="project" value="UniProtKB-KW"/>
</dbReference>
<dbReference type="GO" id="GO:1901891">
    <property type="term" value="P:regulation of cell septum assembly"/>
    <property type="evidence" value="ECO:0007669"/>
    <property type="project" value="InterPro"/>
</dbReference>
<dbReference type="PANTHER" id="PTHR34108:SF1">
    <property type="entry name" value="SEPTUM SITE-DETERMINING PROTEIN MINC"/>
    <property type="match status" value="1"/>
</dbReference>
<dbReference type="GO" id="GO:0000902">
    <property type="term" value="P:cell morphogenesis"/>
    <property type="evidence" value="ECO:0007669"/>
    <property type="project" value="InterPro"/>
</dbReference>
<evidence type="ECO:0000256" key="5">
    <source>
        <dbReference type="ARBA" id="ARBA00025606"/>
    </source>
</evidence>
<dbReference type="InterPro" id="IPR036145">
    <property type="entry name" value="MinC_C_sf"/>
</dbReference>
<dbReference type="NCBIfam" id="TIGR01222">
    <property type="entry name" value="minC"/>
    <property type="match status" value="1"/>
</dbReference>
<keyword evidence="2 6" id="KW-0132">Cell division</keyword>
<dbReference type="STRING" id="561184.SAMN05216376_1013"/>
<organism evidence="9 10">
    <name type="scientific">Mameliella alba</name>
    <dbReference type="NCBI Taxonomy" id="561184"/>
    <lineage>
        <taxon>Bacteria</taxon>
        <taxon>Pseudomonadati</taxon>
        <taxon>Pseudomonadota</taxon>
        <taxon>Alphaproteobacteria</taxon>
        <taxon>Rhodobacterales</taxon>
        <taxon>Roseobacteraceae</taxon>
        <taxon>Mameliella</taxon>
    </lineage>
</organism>
<evidence type="ECO:0000256" key="3">
    <source>
        <dbReference type="ARBA" id="ARBA00023210"/>
    </source>
</evidence>
<evidence type="ECO:0000313" key="9">
    <source>
        <dbReference type="EMBL" id="KHQ53862.1"/>
    </source>
</evidence>
<dbReference type="GO" id="GO:0051302">
    <property type="term" value="P:regulation of cell division"/>
    <property type="evidence" value="ECO:0007669"/>
    <property type="project" value="InterPro"/>
</dbReference>
<dbReference type="Pfam" id="PF03775">
    <property type="entry name" value="MinC_C"/>
    <property type="match status" value="1"/>
</dbReference>
<dbReference type="PANTHER" id="PTHR34108">
    <property type="entry name" value="SEPTUM SITE-DETERMINING PROTEIN MINC"/>
    <property type="match status" value="1"/>
</dbReference>
<protein>
    <recommendedName>
        <fullName evidence="6">Probable septum site-determining protein MinC</fullName>
    </recommendedName>
</protein>
<comment type="similarity">
    <text evidence="1 6">Belongs to the MinC family.</text>
</comment>
<dbReference type="AlphaFoldDB" id="A0A0B3S0L2"/>
<accession>A0A0B3S0L2</accession>
<name>A0A0B3S0L2_9RHOB</name>
<dbReference type="Gene3D" id="2.160.20.70">
    <property type="match status" value="1"/>
</dbReference>
<comment type="subunit">
    <text evidence="6">Interacts with MinD and FtsZ.</text>
</comment>
<dbReference type="HAMAP" id="MF_00267">
    <property type="entry name" value="MinC"/>
    <property type="match status" value="1"/>
</dbReference>
<sequence>MSSRHANERPTRARAVVKPFQIRGRFLTALALRLEGGPPDVAFYEALDEQLQQTPQFFSAAPVVLDFARAPGIATPEKIRDLAHELRERNLLVFGVQNAGPIDQSALQSMGLIPLVPGRDEPGPDDATRRKRGAEKLLPPDNKIVTAPVRSGQIVVAERGDLTVVGSVASGAEVVASGNIHIYGTLRGRAVAGVHGNVNARIFCRKLDAELVAIAGLYKTSDTLDPAARDRCAQIFLEKEKLCMEAIA</sequence>
<comment type="caution">
    <text evidence="9">The sequence shown here is derived from an EMBL/GenBank/DDBJ whole genome shotgun (WGS) entry which is preliminary data.</text>
</comment>
<evidence type="ECO:0000256" key="4">
    <source>
        <dbReference type="ARBA" id="ARBA00023306"/>
    </source>
</evidence>
<evidence type="ECO:0000313" key="10">
    <source>
        <dbReference type="Proteomes" id="UP000030960"/>
    </source>
</evidence>
<evidence type="ECO:0000256" key="2">
    <source>
        <dbReference type="ARBA" id="ARBA00022618"/>
    </source>
</evidence>
<evidence type="ECO:0000259" key="7">
    <source>
        <dbReference type="Pfam" id="PF03775"/>
    </source>
</evidence>
<keyword evidence="3 6" id="KW-0717">Septation</keyword>
<dbReference type="InterPro" id="IPR013033">
    <property type="entry name" value="MinC"/>
</dbReference>
<evidence type="ECO:0000256" key="6">
    <source>
        <dbReference type="HAMAP-Rule" id="MF_00267"/>
    </source>
</evidence>
<reference evidence="9 10" key="1">
    <citation type="submission" date="2014-10" db="EMBL/GenBank/DDBJ databases">
        <title>Genome sequence of Ponticoccus sp. strain UMTAT08 isolated from clonal culture of toxic dinoflagellate Alexandrium tamiyavanichii.</title>
        <authorList>
            <person name="Gan H.Y."/>
            <person name="Muhd D.-D."/>
            <person name="Mohd Noor M.E."/>
            <person name="Yeong Y.S."/>
            <person name="Usup G."/>
        </authorList>
    </citation>
    <scope>NUCLEOTIDE SEQUENCE [LARGE SCALE GENOMIC DNA]</scope>
    <source>
        <strain evidence="9 10">UMTAT08</strain>
    </source>
</reference>
<dbReference type="SUPFAM" id="SSF63848">
    <property type="entry name" value="Cell-division inhibitor MinC, C-terminal domain"/>
    <property type="match status" value="1"/>
</dbReference>